<evidence type="ECO:0000256" key="9">
    <source>
        <dbReference type="SAM" id="Coils"/>
    </source>
</evidence>
<dbReference type="SMART" id="SM00415">
    <property type="entry name" value="HSF"/>
    <property type="match status" value="1"/>
</dbReference>
<evidence type="ECO:0000313" key="12">
    <source>
        <dbReference type="Ensembl" id="ENSNGAP00000012788.1"/>
    </source>
</evidence>
<organism evidence="12 13">
    <name type="scientific">Nannospalax galili</name>
    <name type="common">Northern Israeli blind subterranean mole rat</name>
    <name type="synonym">Spalax galili</name>
    <dbReference type="NCBI Taxonomy" id="1026970"/>
    <lineage>
        <taxon>Eukaryota</taxon>
        <taxon>Metazoa</taxon>
        <taxon>Chordata</taxon>
        <taxon>Craniata</taxon>
        <taxon>Vertebrata</taxon>
        <taxon>Euteleostomi</taxon>
        <taxon>Mammalia</taxon>
        <taxon>Eutheria</taxon>
        <taxon>Euarchontoglires</taxon>
        <taxon>Glires</taxon>
        <taxon>Rodentia</taxon>
        <taxon>Myomorpha</taxon>
        <taxon>Muroidea</taxon>
        <taxon>Spalacidae</taxon>
        <taxon>Spalacinae</taxon>
        <taxon>Nannospalax</taxon>
    </lineage>
</organism>
<dbReference type="GO" id="GO:0043565">
    <property type="term" value="F:sequence-specific DNA binding"/>
    <property type="evidence" value="ECO:0007669"/>
    <property type="project" value="InterPro"/>
</dbReference>
<evidence type="ECO:0000313" key="13">
    <source>
        <dbReference type="Proteomes" id="UP000694381"/>
    </source>
</evidence>
<dbReference type="GeneTree" id="ENSGT00940000163549"/>
<dbReference type="Proteomes" id="UP000694381">
    <property type="component" value="Unassembled WGS sequence"/>
</dbReference>
<evidence type="ECO:0000256" key="2">
    <source>
        <dbReference type="ARBA" id="ARBA00006403"/>
    </source>
</evidence>
<keyword evidence="7" id="KW-0539">Nucleus</keyword>
<evidence type="ECO:0000256" key="5">
    <source>
        <dbReference type="ARBA" id="ARBA00023125"/>
    </source>
</evidence>
<dbReference type="GO" id="GO:0005634">
    <property type="term" value="C:nucleus"/>
    <property type="evidence" value="ECO:0007669"/>
    <property type="project" value="UniProtKB-SubCell"/>
</dbReference>
<comment type="subcellular location">
    <subcellularLocation>
        <location evidence="1">Nucleus</location>
    </subcellularLocation>
</comment>
<evidence type="ECO:0000256" key="6">
    <source>
        <dbReference type="ARBA" id="ARBA00023163"/>
    </source>
</evidence>
<feature type="coiled-coil region" evidence="9">
    <location>
        <begin position="105"/>
        <end position="153"/>
    </location>
</feature>
<keyword evidence="9" id="KW-0175">Coiled coil</keyword>
<gene>
    <name evidence="12" type="primary">LOC103743174</name>
</gene>
<accession>A0A8C6R2M4</accession>
<evidence type="ECO:0000256" key="8">
    <source>
        <dbReference type="RuleBase" id="RU004020"/>
    </source>
</evidence>
<feature type="domain" description="HSF-type DNA-binding" evidence="11">
    <location>
        <begin position="35"/>
        <end position="59"/>
    </location>
</feature>
<dbReference type="PANTHER" id="PTHR10015:SF454">
    <property type="entry name" value="HEAT SHOCK FACTOR PROTEIN 3"/>
    <property type="match status" value="1"/>
</dbReference>
<keyword evidence="3" id="KW-0805">Transcription regulation</keyword>
<comment type="similarity">
    <text evidence="2 8">Belongs to the HSF family.</text>
</comment>
<evidence type="ECO:0000256" key="3">
    <source>
        <dbReference type="ARBA" id="ARBA00023015"/>
    </source>
</evidence>
<dbReference type="PANTHER" id="PTHR10015">
    <property type="entry name" value="HEAT SHOCK TRANSCRIPTION FACTOR"/>
    <property type="match status" value="1"/>
</dbReference>
<protein>
    <submittedName>
        <fullName evidence="12">Heat shock transcription factor 3</fullName>
    </submittedName>
</protein>
<proteinExistence type="inferred from homology"/>
<reference evidence="12" key="1">
    <citation type="submission" date="2025-08" db="UniProtKB">
        <authorList>
            <consortium name="Ensembl"/>
        </authorList>
    </citation>
    <scope>IDENTIFICATION</scope>
</reference>
<name>A0A8C6R2M4_NANGA</name>
<keyword evidence="6" id="KW-0804">Transcription</keyword>
<dbReference type="PRINTS" id="PR00056">
    <property type="entry name" value="HSFDOMAIN"/>
</dbReference>
<dbReference type="Pfam" id="PF00447">
    <property type="entry name" value="HSF_DNA-bind"/>
    <property type="match status" value="1"/>
</dbReference>
<dbReference type="InterPro" id="IPR036388">
    <property type="entry name" value="WH-like_DNA-bd_sf"/>
</dbReference>
<dbReference type="PROSITE" id="PS00434">
    <property type="entry name" value="HSF_DOMAIN"/>
    <property type="match status" value="1"/>
</dbReference>
<dbReference type="Gene3D" id="1.10.10.10">
    <property type="entry name" value="Winged helix-like DNA-binding domain superfamily/Winged helix DNA-binding domain"/>
    <property type="match status" value="1"/>
</dbReference>
<dbReference type="SUPFAM" id="SSF46785">
    <property type="entry name" value="Winged helix' DNA-binding domain"/>
    <property type="match status" value="1"/>
</dbReference>
<evidence type="ECO:0000256" key="1">
    <source>
        <dbReference type="ARBA" id="ARBA00004123"/>
    </source>
</evidence>
<keyword evidence="5" id="KW-0238">DNA-binding</keyword>
<keyword evidence="4" id="KW-0346">Stress response</keyword>
<feature type="region of interest" description="Disordered" evidence="10">
    <location>
        <begin position="241"/>
        <end position="265"/>
    </location>
</feature>
<reference evidence="12" key="2">
    <citation type="submission" date="2025-09" db="UniProtKB">
        <authorList>
            <consortium name="Ensembl"/>
        </authorList>
    </citation>
    <scope>IDENTIFICATION</scope>
</reference>
<evidence type="ECO:0000256" key="4">
    <source>
        <dbReference type="ARBA" id="ARBA00023016"/>
    </source>
</evidence>
<dbReference type="InterPro" id="IPR000232">
    <property type="entry name" value="HSF_DNA-bd"/>
</dbReference>
<dbReference type="AlphaFoldDB" id="A0A8C6R2M4"/>
<dbReference type="GO" id="GO:0003700">
    <property type="term" value="F:DNA-binding transcription factor activity"/>
    <property type="evidence" value="ECO:0007669"/>
    <property type="project" value="InterPro"/>
</dbReference>
<dbReference type="Ensembl" id="ENSNGAT00000018354.1">
    <property type="protein sequence ID" value="ENSNGAP00000012788.1"/>
    <property type="gene ID" value="ENSNGAG00000014517.1"/>
</dbReference>
<keyword evidence="13" id="KW-1185">Reference proteome</keyword>
<sequence length="373" mass="43355">SHKPGELAYCYSSNTSKDGQSFEIVNEGTFSKEVLPKYFKHNNLSSFIRQLNMYGFRKVVALQNGQANQENKVYLEFQHPLFKRGGACLLENIKRKVSTRTNEKVRNYSQEFQKIMTEMQDLRNKQTNTDAKFEKMKRDYTNILLEITNLKKKYWDQQQLLTQVSILQFVFEVMTLKCGSYCRSLQLLPGASDSEYERPYFHIPEEKKEEAMHILKDGYAVIENKYKSLLDNISPVLEDDSNNVISSVDQPSGDDEKVSKVPSQDIPMNEDSLTFPLDLNTPFLEDKFIEELFEQKSKDMSLFLESSQNSDSVLTENKSDTNYNTSMSRDKMHIHYTDENMVDWSLLSKKEVDYDLDHASEVSCHPGTVIFYH</sequence>
<evidence type="ECO:0000256" key="7">
    <source>
        <dbReference type="ARBA" id="ARBA00023242"/>
    </source>
</evidence>
<dbReference type="FunFam" id="1.10.10.10:FF:000027">
    <property type="entry name" value="Heat shock transcription factor 1"/>
    <property type="match status" value="1"/>
</dbReference>
<evidence type="ECO:0000259" key="11">
    <source>
        <dbReference type="PROSITE" id="PS00434"/>
    </source>
</evidence>
<evidence type="ECO:0000256" key="10">
    <source>
        <dbReference type="SAM" id="MobiDB-lite"/>
    </source>
</evidence>
<dbReference type="InterPro" id="IPR036390">
    <property type="entry name" value="WH_DNA-bd_sf"/>
</dbReference>